<gene>
    <name evidence="1" type="ORF">ABJI51_40340</name>
</gene>
<keyword evidence="2" id="KW-1185">Reference proteome</keyword>
<proteinExistence type="predicted"/>
<organism evidence="1 2">
    <name type="scientific">Amycolatopsis melonis</name>
    <dbReference type="NCBI Taxonomy" id="3156488"/>
    <lineage>
        <taxon>Bacteria</taxon>
        <taxon>Bacillati</taxon>
        <taxon>Actinomycetota</taxon>
        <taxon>Actinomycetes</taxon>
        <taxon>Pseudonocardiales</taxon>
        <taxon>Pseudonocardiaceae</taxon>
        <taxon>Amycolatopsis</taxon>
    </lineage>
</organism>
<evidence type="ECO:0008006" key="3">
    <source>
        <dbReference type="Google" id="ProtNLM"/>
    </source>
</evidence>
<dbReference type="CDD" id="cd00161">
    <property type="entry name" value="beta-trefoil_Ricin-like"/>
    <property type="match status" value="1"/>
</dbReference>
<dbReference type="RefSeq" id="WP_348956452.1">
    <property type="nucleotide sequence ID" value="NZ_JBDZYD010000020.1"/>
</dbReference>
<evidence type="ECO:0000313" key="1">
    <source>
        <dbReference type="EMBL" id="MEQ0565365.1"/>
    </source>
</evidence>
<accession>A0ABV0LSS6</accession>
<dbReference type="Gene3D" id="2.80.10.50">
    <property type="match status" value="1"/>
</dbReference>
<protein>
    <recommendedName>
        <fullName evidence="3">Ricin B lectin domain-containing protein</fullName>
    </recommendedName>
</protein>
<dbReference type="SUPFAM" id="SSF50370">
    <property type="entry name" value="Ricin B-like lectins"/>
    <property type="match status" value="1"/>
</dbReference>
<comment type="caution">
    <text evidence="1">The sequence shown here is derived from an EMBL/GenBank/DDBJ whole genome shotgun (WGS) entry which is preliminary data.</text>
</comment>
<evidence type="ECO:0000313" key="2">
    <source>
        <dbReference type="Proteomes" id="UP001440984"/>
    </source>
</evidence>
<reference evidence="1 2" key="1">
    <citation type="submission" date="2024-05" db="EMBL/GenBank/DDBJ databases">
        <authorList>
            <person name="Zhao H."/>
            <person name="Xu Y."/>
            <person name="Lin S."/>
            <person name="Spain J.C."/>
            <person name="Zhou N.-Y."/>
        </authorList>
    </citation>
    <scope>NUCLEOTIDE SEQUENCE [LARGE SCALE GENOMIC DNA]</scope>
    <source>
        <strain evidence="1 2">NEAU-NG30</strain>
    </source>
</reference>
<dbReference type="Proteomes" id="UP001440984">
    <property type="component" value="Unassembled WGS sequence"/>
</dbReference>
<name>A0ABV0LSS6_9PSEU</name>
<dbReference type="InterPro" id="IPR035992">
    <property type="entry name" value="Ricin_B-like_lectins"/>
</dbReference>
<sequence length="44" mass="4762">MVRRPDGSYLVAHTGDNISLKTSANGTRVILATCTGGDHQQWSF</sequence>
<dbReference type="EMBL" id="JBDZYD010000020">
    <property type="protein sequence ID" value="MEQ0565365.1"/>
    <property type="molecule type" value="Genomic_DNA"/>
</dbReference>